<dbReference type="SUPFAM" id="SSF52091">
    <property type="entry name" value="SpoIIaa-like"/>
    <property type="match status" value="1"/>
</dbReference>
<sequence length="92" mass="9761">MDGGIVICLTGRVDYAAVGSFTSIIETAQELSPKRLLVDMTQVSGIDSVGFGLMIMLREALPTAQIVLSGAEGVAKRLLGLFDASSLFEIRE</sequence>
<dbReference type="InterPro" id="IPR036513">
    <property type="entry name" value="STAS_dom_sf"/>
</dbReference>
<reference evidence="2 3" key="1">
    <citation type="submission" date="2016-04" db="EMBL/GenBank/DDBJ databases">
        <title>Draft genome sequence of freshwater magnetotactic bacteria Magnetospirillum marisnigri SP-1 and Magnetospirillum moscoviense BB-1.</title>
        <authorList>
            <person name="Koziaeva V."/>
            <person name="Dziuba M.V."/>
            <person name="Ivanov T.M."/>
            <person name="Kuznetsov B."/>
            <person name="Grouzdev D.S."/>
        </authorList>
    </citation>
    <scope>NUCLEOTIDE SEQUENCE [LARGE SCALE GENOMIC DNA]</scope>
    <source>
        <strain evidence="2 3">BB-1</strain>
    </source>
</reference>
<dbReference type="AlphaFoldDB" id="A0A178MKY5"/>
<gene>
    <name evidence="2" type="ORF">A6A05_14465</name>
</gene>
<evidence type="ECO:0000259" key="1">
    <source>
        <dbReference type="PROSITE" id="PS50801"/>
    </source>
</evidence>
<dbReference type="EMBL" id="LWQU01000155">
    <property type="protein sequence ID" value="OAN48778.1"/>
    <property type="molecule type" value="Genomic_DNA"/>
</dbReference>
<organism evidence="2 3">
    <name type="scientific">Magnetospirillum moscoviense</name>
    <dbReference type="NCBI Taxonomy" id="1437059"/>
    <lineage>
        <taxon>Bacteria</taxon>
        <taxon>Pseudomonadati</taxon>
        <taxon>Pseudomonadota</taxon>
        <taxon>Alphaproteobacteria</taxon>
        <taxon>Rhodospirillales</taxon>
        <taxon>Rhodospirillaceae</taxon>
        <taxon>Magnetospirillum</taxon>
    </lineage>
</organism>
<dbReference type="STRING" id="1437059.A6A05_14465"/>
<comment type="caution">
    <text evidence="2">The sequence shown here is derived from an EMBL/GenBank/DDBJ whole genome shotgun (WGS) entry which is preliminary data.</text>
</comment>
<dbReference type="PROSITE" id="PS50801">
    <property type="entry name" value="STAS"/>
    <property type="match status" value="1"/>
</dbReference>
<evidence type="ECO:0000313" key="3">
    <source>
        <dbReference type="Proteomes" id="UP000078543"/>
    </source>
</evidence>
<feature type="domain" description="STAS" evidence="1">
    <location>
        <begin position="1"/>
        <end position="92"/>
    </location>
</feature>
<name>A0A178MKY5_9PROT</name>
<evidence type="ECO:0000313" key="2">
    <source>
        <dbReference type="EMBL" id="OAN48778.1"/>
    </source>
</evidence>
<keyword evidence="3" id="KW-1185">Reference proteome</keyword>
<protein>
    <recommendedName>
        <fullName evidence="1">STAS domain-containing protein</fullName>
    </recommendedName>
</protein>
<dbReference type="InterPro" id="IPR002645">
    <property type="entry name" value="STAS_dom"/>
</dbReference>
<dbReference type="Gene3D" id="3.30.750.24">
    <property type="entry name" value="STAS domain"/>
    <property type="match status" value="1"/>
</dbReference>
<dbReference type="Proteomes" id="UP000078543">
    <property type="component" value="Unassembled WGS sequence"/>
</dbReference>
<dbReference type="Pfam" id="PF01740">
    <property type="entry name" value="STAS"/>
    <property type="match status" value="1"/>
</dbReference>
<proteinExistence type="predicted"/>
<accession>A0A178MKY5</accession>
<dbReference type="CDD" id="cd07043">
    <property type="entry name" value="STAS_anti-anti-sigma_factors"/>
    <property type="match status" value="1"/>
</dbReference>